<sequence length="192" mass="20804">MAPVHVVLVSGCPVGLPPAWPAGPIWPLFLLFSTISYVHSGRLDPSSPPLLLPLHPTSARVPSRPEIPSRPDVAPSDSKTPPDDDPSDMLRLRRTLVHGGVVEGFQHPLEPTQADRGASVLAFLGIPYALPPVGQLRFAPPIEHPGWAGVRSADRPPPTCWQSLPVDGFDTINRGALMWLNNTEMNEDCLFL</sequence>
<gene>
    <name evidence="6" type="ORF">PXEA_LOCUS37717</name>
</gene>
<dbReference type="AlphaFoldDB" id="A0A448XT17"/>
<dbReference type="OrthoDB" id="6283635at2759"/>
<dbReference type="GO" id="GO:0019695">
    <property type="term" value="P:choline metabolic process"/>
    <property type="evidence" value="ECO:0007669"/>
    <property type="project" value="TreeGrafter"/>
</dbReference>
<keyword evidence="3" id="KW-0378">Hydrolase</keyword>
<dbReference type="Pfam" id="PF00135">
    <property type="entry name" value="COesterase"/>
    <property type="match status" value="1"/>
</dbReference>
<dbReference type="PANTHER" id="PTHR43918:SF4">
    <property type="entry name" value="CARBOXYLIC ESTER HYDROLASE"/>
    <property type="match status" value="1"/>
</dbReference>
<comment type="similarity">
    <text evidence="1">Belongs to the type-B carboxylesterase/lipase family.</text>
</comment>
<evidence type="ECO:0000259" key="5">
    <source>
        <dbReference type="Pfam" id="PF00135"/>
    </source>
</evidence>
<organism evidence="6 7">
    <name type="scientific">Protopolystoma xenopodis</name>
    <dbReference type="NCBI Taxonomy" id="117903"/>
    <lineage>
        <taxon>Eukaryota</taxon>
        <taxon>Metazoa</taxon>
        <taxon>Spiralia</taxon>
        <taxon>Lophotrochozoa</taxon>
        <taxon>Platyhelminthes</taxon>
        <taxon>Monogenea</taxon>
        <taxon>Polyopisthocotylea</taxon>
        <taxon>Polystomatidea</taxon>
        <taxon>Polystomatidae</taxon>
        <taxon>Protopolystoma</taxon>
    </lineage>
</organism>
<evidence type="ECO:0000313" key="7">
    <source>
        <dbReference type="Proteomes" id="UP000784294"/>
    </source>
</evidence>
<dbReference type="Proteomes" id="UP000784294">
    <property type="component" value="Unassembled WGS sequence"/>
</dbReference>
<dbReference type="GO" id="GO:0005615">
    <property type="term" value="C:extracellular space"/>
    <property type="evidence" value="ECO:0007669"/>
    <property type="project" value="TreeGrafter"/>
</dbReference>
<dbReference type="EMBL" id="CAAALY010293303">
    <property type="protein sequence ID" value="VEL44277.1"/>
    <property type="molecule type" value="Genomic_DNA"/>
</dbReference>
<dbReference type="SUPFAM" id="SSF53474">
    <property type="entry name" value="alpha/beta-Hydrolases"/>
    <property type="match status" value="1"/>
</dbReference>
<dbReference type="PANTHER" id="PTHR43918">
    <property type="entry name" value="ACETYLCHOLINESTERASE"/>
    <property type="match status" value="1"/>
</dbReference>
<reference evidence="6" key="1">
    <citation type="submission" date="2018-11" db="EMBL/GenBank/DDBJ databases">
        <authorList>
            <consortium name="Pathogen Informatics"/>
        </authorList>
    </citation>
    <scope>NUCLEOTIDE SEQUENCE</scope>
</reference>
<dbReference type="GO" id="GO:0005886">
    <property type="term" value="C:plasma membrane"/>
    <property type="evidence" value="ECO:0007669"/>
    <property type="project" value="TreeGrafter"/>
</dbReference>
<dbReference type="InterPro" id="IPR050654">
    <property type="entry name" value="AChE-related_enzymes"/>
</dbReference>
<feature type="domain" description="Carboxylesterase type B" evidence="5">
    <location>
        <begin position="97"/>
        <end position="192"/>
    </location>
</feature>
<proteinExistence type="inferred from homology"/>
<dbReference type="InterPro" id="IPR002018">
    <property type="entry name" value="CarbesteraseB"/>
</dbReference>
<evidence type="ECO:0000256" key="3">
    <source>
        <dbReference type="ARBA" id="ARBA00022801"/>
    </source>
</evidence>
<dbReference type="Gene3D" id="3.40.50.1820">
    <property type="entry name" value="alpha/beta hydrolase"/>
    <property type="match status" value="1"/>
</dbReference>
<name>A0A448XT17_9PLAT</name>
<dbReference type="InterPro" id="IPR029058">
    <property type="entry name" value="AB_hydrolase_fold"/>
</dbReference>
<accession>A0A448XT17</accession>
<feature type="non-terminal residue" evidence="6">
    <location>
        <position position="192"/>
    </location>
</feature>
<feature type="region of interest" description="Disordered" evidence="4">
    <location>
        <begin position="54"/>
        <end position="89"/>
    </location>
</feature>
<evidence type="ECO:0000256" key="1">
    <source>
        <dbReference type="ARBA" id="ARBA00005964"/>
    </source>
</evidence>
<evidence type="ECO:0000313" key="6">
    <source>
        <dbReference type="EMBL" id="VEL44277.1"/>
    </source>
</evidence>
<keyword evidence="7" id="KW-1185">Reference proteome</keyword>
<dbReference type="GO" id="GO:0003990">
    <property type="term" value="F:acetylcholinesterase activity"/>
    <property type="evidence" value="ECO:0007669"/>
    <property type="project" value="TreeGrafter"/>
</dbReference>
<evidence type="ECO:0000256" key="4">
    <source>
        <dbReference type="SAM" id="MobiDB-lite"/>
    </source>
</evidence>
<protein>
    <recommendedName>
        <fullName evidence="5">Carboxylesterase type B domain-containing protein</fullName>
    </recommendedName>
</protein>
<dbReference type="GO" id="GO:0006581">
    <property type="term" value="P:acetylcholine catabolic process"/>
    <property type="evidence" value="ECO:0007669"/>
    <property type="project" value="TreeGrafter"/>
</dbReference>
<keyword evidence="2" id="KW-0719">Serine esterase</keyword>
<evidence type="ECO:0000256" key="2">
    <source>
        <dbReference type="ARBA" id="ARBA00022487"/>
    </source>
</evidence>
<comment type="caution">
    <text evidence="6">The sequence shown here is derived from an EMBL/GenBank/DDBJ whole genome shotgun (WGS) entry which is preliminary data.</text>
</comment>